<protein>
    <submittedName>
        <fullName evidence="1">Uncharacterized protein</fullName>
    </submittedName>
</protein>
<dbReference type="EMBL" id="JAGYPE010000003">
    <property type="protein sequence ID" value="MBS4183061.1"/>
    <property type="molecule type" value="Genomic_DNA"/>
</dbReference>
<evidence type="ECO:0000313" key="1">
    <source>
        <dbReference type="EMBL" id="MBS4183061.1"/>
    </source>
</evidence>
<comment type="caution">
    <text evidence="1">The sequence shown here is derived from an EMBL/GenBank/DDBJ whole genome shotgun (WGS) entry which is preliminary data.</text>
</comment>
<dbReference type="AlphaFoldDB" id="A0A942T0S1"/>
<organism evidence="1">
    <name type="scientific">Neobacillus citreus</name>
    <dbReference type="NCBI Taxonomy" id="2833578"/>
    <lineage>
        <taxon>Bacteria</taxon>
        <taxon>Bacillati</taxon>
        <taxon>Bacillota</taxon>
        <taxon>Bacilli</taxon>
        <taxon>Bacillales</taxon>
        <taxon>Bacillaceae</taxon>
        <taxon>Neobacillus</taxon>
    </lineage>
</organism>
<reference evidence="1" key="1">
    <citation type="submission" date="2021-05" db="EMBL/GenBank/DDBJ databases">
        <title>Novel Bacillus species.</title>
        <authorList>
            <person name="Liu G."/>
        </authorList>
    </citation>
    <scope>NUCLEOTIDE SEQUENCE</scope>
    <source>
        <strain evidence="1">FJAT-50051</strain>
    </source>
</reference>
<accession>A0A942T0S1</accession>
<proteinExistence type="predicted"/>
<gene>
    <name evidence="1" type="ORF">KHB02_16845</name>
</gene>
<sequence length="241" mass="26600">MLAVGLTAVLLAGCGAGPDPAPDRSGHPWHTGIVATTFWVGELFDPDAPDGSQVFSTYDSSWQEHYGGCDGVVRAGRCETERRSAANGWFPTRMTPLENPFYLDVPYDDVNDEQGFADRDRVVPWASEQPYASHRGDRSVSFMKNRWVELRKGSRTCFGQVQDAGPGQYHDAAYVFGSDDRRPANRRYNGAGMDVSPALNGCLGFRELNGEDDRVDWRFVDADDVPDGPWLRVVTTSGVSE</sequence>
<name>A0A942T0S1_9BACI</name>